<dbReference type="InterPro" id="IPR010572">
    <property type="entry name" value="Tail_dom"/>
</dbReference>
<dbReference type="GO" id="GO:0007004">
    <property type="term" value="P:telomere maintenance via telomerase"/>
    <property type="evidence" value="ECO:0007669"/>
    <property type="project" value="TreeGrafter"/>
</dbReference>
<feature type="domain" description="Peptidase S74" evidence="3">
    <location>
        <begin position="1134"/>
        <end position="1239"/>
    </location>
</feature>
<evidence type="ECO:0000256" key="2">
    <source>
        <dbReference type="SAM" id="MobiDB-lite"/>
    </source>
</evidence>
<dbReference type="GO" id="GO:0003691">
    <property type="term" value="F:double-stranded telomeric DNA binding"/>
    <property type="evidence" value="ECO:0007669"/>
    <property type="project" value="TreeGrafter"/>
</dbReference>
<dbReference type="Gene3D" id="3.55.50.40">
    <property type="match status" value="1"/>
</dbReference>
<reference evidence="4 5" key="1">
    <citation type="submission" date="2017-09" db="EMBL/GenBank/DDBJ databases">
        <title>Large-scale bioinformatics analysis of Bacillus genomes uncovers conserved roles of natural products in bacterial physiology.</title>
        <authorList>
            <consortium name="Agbiome Team Llc"/>
            <person name="Bleich R.M."/>
            <person name="Kirk G.J."/>
            <person name="Santa Maria K.C."/>
            <person name="Allen S.E."/>
            <person name="Farag S."/>
            <person name="Shank E.A."/>
            <person name="Bowers A."/>
        </authorList>
    </citation>
    <scope>NUCLEOTIDE SEQUENCE [LARGE SCALE GENOMIC DNA]</scope>
    <source>
        <strain evidence="4 5">AFS000414</strain>
    </source>
</reference>
<feature type="coiled-coil region" evidence="1">
    <location>
        <begin position="449"/>
        <end position="501"/>
    </location>
</feature>
<evidence type="ECO:0000256" key="1">
    <source>
        <dbReference type="SAM" id="Coils"/>
    </source>
</evidence>
<dbReference type="Proteomes" id="UP000220435">
    <property type="component" value="Unassembled WGS sequence"/>
</dbReference>
<feature type="region of interest" description="Disordered" evidence="2">
    <location>
        <begin position="1241"/>
        <end position="1283"/>
    </location>
</feature>
<dbReference type="Pfam" id="PF06605">
    <property type="entry name" value="Prophage_tail"/>
    <property type="match status" value="1"/>
</dbReference>
<dbReference type="GO" id="GO:0043047">
    <property type="term" value="F:single-stranded telomeric DNA binding"/>
    <property type="evidence" value="ECO:0007669"/>
    <property type="project" value="TreeGrafter"/>
</dbReference>
<evidence type="ECO:0000313" key="5">
    <source>
        <dbReference type="Proteomes" id="UP000220435"/>
    </source>
</evidence>
<name>A0AB73R7T6_9BACI</name>
<comment type="caution">
    <text evidence="4">The sequence shown here is derived from an EMBL/GenBank/DDBJ whole genome shotgun (WGS) entry which is preliminary data.</text>
</comment>
<sequence length="1283" mass="144909">MKRVERPKIEQLSTGEQFHLVDMNLFEVIEGKNEPSSIRFEVPDTENNKRVFGYVEDRNLLVFEGQYYILLVNKLNELGFKDCDAIQIGAELSRQTQEQKITGYLSIEEGLAHIFKGSNFKYINQCSPKNQVHFENFGGANRMSMIQNLIKRYDIECIFDNMTVIFADRIGKTTDKLYKFGYNVNAIEKTTDDSDCSFSVLLLGHTPSEEEGGGSQFQYYYESPLKYQMPELIRHRQAENIEDDKIKDKETALKRCKEAVEDIPIVSITVDHKEASFDDTNEPKVGDKAILQHHKYNMDFDVRVVKRRRYPFEQTPNVYEFSNKRDELVDRTEEQKKWTSDILSVVKELDKKLLEQSNDYSDRLNKITEEKVEEVKKESEAVKKLAELVKENQKNFQTTIVESNVAPIDHLEAGKSLWLDTSKGKPGILKKWNGKTWEPIIADVEAIKNETLQQVNKDIESTKTELNQKVQEVQSQATGQYNEVTQNLQGITRTIVNVQNEQGNISKTVSQMQQTNEGFKTSIESLNKKDGEISSKLNTVESNVEGTKKTISDVQQTTNELKKTTTEVKEQAGKISEKLTSVETKVNNDKAGGRNLLLDSNVKYEKTDYLINPYTLSENFSAGEEYTFVIKGSVPLGQKFGIWQNGGSNNVGYAESVYANGVTYVTFKAVAATSGNERKLSLYNVPSNTTKSVVEWVALYKGNKPQDWTPAPENQVTNAEFTKKAIEIEKSVEGVKTTVTGVQNSQSGFEKRMTTVEQTANGLSNSVSQLAQTTTNQGKQITDANSKLDQQAKLIEAKVNIKQVEDYVGGFQIPALKTTVDKNREEALKQIADKVATADYNKKTTEIDNRLKINEEGIGLSAKKTEVYTRVEANGTFATTAYVKTMEARIDVAERNINLSVKEGNVIAAINISKETIQLDAKKINLRGAVTAESIAGKLLEGVTVRAIDPNDRNKKAEMNASGNIFTEAIVKPTVENNSTSKYVTGLRAGELYSETYDESGKREYQMYTTAQGAYFSTGNDNSSYHASGFAVRDNGQNKSVTAAAYANDEGWRPVLACNNPTENEYGVFKSNGLKFVKYGSYQNQWVNEGNKSFLSLYKARLSSDDGWWGYLQIKSGDDKSHSGVVATEYKTTSQRKMKTFIKDLQFDALQDVLGLKIKEYYFKSDINTLYEMREQRVEGQTPYTLNDIPKYYGFMVDDCPISFTDTDRKGVNLYASLSVTIKGFQQYVVKTDERLNEMEKVTNNENRSATRNLRKSGRRAIKRSQSREKHLSSKNHRTRSGK</sequence>
<dbReference type="PANTHER" id="PTHR18867:SF12">
    <property type="entry name" value="DNA REPAIR PROTEIN RAD50"/>
    <property type="match status" value="1"/>
</dbReference>
<dbReference type="GO" id="GO:0006302">
    <property type="term" value="P:double-strand break repair"/>
    <property type="evidence" value="ECO:0007669"/>
    <property type="project" value="TreeGrafter"/>
</dbReference>
<dbReference type="PROSITE" id="PS51688">
    <property type="entry name" value="ICA"/>
    <property type="match status" value="1"/>
</dbReference>
<feature type="compositionally biased region" description="Basic residues" evidence="2">
    <location>
        <begin position="1253"/>
        <end position="1265"/>
    </location>
</feature>
<dbReference type="InterPro" id="IPR030392">
    <property type="entry name" value="S74_ICA"/>
</dbReference>
<evidence type="ECO:0000313" key="4">
    <source>
        <dbReference type="EMBL" id="PEK20974.1"/>
    </source>
</evidence>
<keyword evidence="1" id="KW-0175">Coiled coil</keyword>
<evidence type="ECO:0000259" key="3">
    <source>
        <dbReference type="PROSITE" id="PS51688"/>
    </source>
</evidence>
<accession>A0AB73R7T6</accession>
<dbReference type="Gene3D" id="6.20.110.10">
    <property type="match status" value="1"/>
</dbReference>
<dbReference type="EMBL" id="NUFG01000019">
    <property type="protein sequence ID" value="PEK20974.1"/>
    <property type="molecule type" value="Genomic_DNA"/>
</dbReference>
<dbReference type="GO" id="GO:0051880">
    <property type="term" value="F:G-quadruplex DNA binding"/>
    <property type="evidence" value="ECO:0007669"/>
    <property type="project" value="TreeGrafter"/>
</dbReference>
<dbReference type="RefSeq" id="WP_098058454.1">
    <property type="nucleotide sequence ID" value="NZ_NUFG01000019.1"/>
</dbReference>
<dbReference type="PANTHER" id="PTHR18867">
    <property type="entry name" value="RAD50"/>
    <property type="match status" value="1"/>
</dbReference>
<gene>
    <name evidence="4" type="ORF">CN694_22830</name>
</gene>
<dbReference type="GO" id="GO:0000722">
    <property type="term" value="P:telomere maintenance via recombination"/>
    <property type="evidence" value="ECO:0007669"/>
    <property type="project" value="TreeGrafter"/>
</dbReference>
<feature type="compositionally biased region" description="Basic residues" evidence="2">
    <location>
        <begin position="1273"/>
        <end position="1283"/>
    </location>
</feature>
<feature type="coiled-coil region" evidence="1">
    <location>
        <begin position="365"/>
        <end position="392"/>
    </location>
</feature>
<organism evidence="4 5">
    <name type="scientific">Bacillus wiedmannii</name>
    <dbReference type="NCBI Taxonomy" id="1890302"/>
    <lineage>
        <taxon>Bacteria</taxon>
        <taxon>Bacillati</taxon>
        <taxon>Bacillota</taxon>
        <taxon>Bacilli</taxon>
        <taxon>Bacillales</taxon>
        <taxon>Bacillaceae</taxon>
        <taxon>Bacillus</taxon>
        <taxon>Bacillus cereus group</taxon>
    </lineage>
</organism>
<proteinExistence type="predicted"/>
<protein>
    <submittedName>
        <fullName evidence="4">Peptidase S74</fullName>
    </submittedName>
</protein>